<dbReference type="AlphaFoldDB" id="A0A1F5SI22"/>
<proteinExistence type="predicted"/>
<evidence type="ECO:0000256" key="1">
    <source>
        <dbReference type="SAM" id="MobiDB-lite"/>
    </source>
</evidence>
<dbReference type="Proteomes" id="UP000178367">
    <property type="component" value="Unassembled WGS sequence"/>
</dbReference>
<feature type="region of interest" description="Disordered" evidence="1">
    <location>
        <begin position="220"/>
        <end position="258"/>
    </location>
</feature>
<evidence type="ECO:0000313" key="3">
    <source>
        <dbReference type="Proteomes" id="UP000178367"/>
    </source>
</evidence>
<comment type="caution">
    <text evidence="2">The sequence shown here is derived from an EMBL/GenBank/DDBJ whole genome shotgun (WGS) entry which is preliminary data.</text>
</comment>
<feature type="compositionally biased region" description="Low complexity" evidence="1">
    <location>
        <begin position="232"/>
        <end position="243"/>
    </location>
</feature>
<gene>
    <name evidence="2" type="ORF">A2227_03625</name>
</gene>
<accession>A0A1F5SI22</accession>
<protein>
    <submittedName>
        <fullName evidence="2">Uncharacterized protein</fullName>
    </submittedName>
</protein>
<organism evidence="2 3">
    <name type="scientific">Candidatus Falkowbacteria bacterium RIFOXYA2_FULL_47_19</name>
    <dbReference type="NCBI Taxonomy" id="1797994"/>
    <lineage>
        <taxon>Bacteria</taxon>
        <taxon>Candidatus Falkowiibacteriota</taxon>
    </lineage>
</organism>
<dbReference type="STRING" id="1797994.A2227_03625"/>
<sequence>MLNPKIKINKRDALKKLTKIPGLLTRFGYGKIGELAQTVSDNGYYKERIKAYEKEHGLDRQMIKKIEEGLGETEKDRSQISREYKWVRNKVDGYINPTIDQKIVESIKEGKSSIKQIINQAKRDQAIYHRRLKAGHKDYARNLQKGRFAIMAERKASALDKALTSGTGEIQRRKALGLSYGGGDVSALSGDPEKTASLTSQGGSATAVNTEAHGVAAAIGSKQEKTKGNPGGLPSSLGGKLSPFAGGGVPPIGFSKKF</sequence>
<name>A0A1F5SI22_9BACT</name>
<evidence type="ECO:0000313" key="2">
    <source>
        <dbReference type="EMBL" id="OGF26345.1"/>
    </source>
</evidence>
<dbReference type="EMBL" id="MFGB01000016">
    <property type="protein sequence ID" value="OGF26345.1"/>
    <property type="molecule type" value="Genomic_DNA"/>
</dbReference>
<reference evidence="2 3" key="1">
    <citation type="journal article" date="2016" name="Nat. Commun.">
        <title>Thousands of microbial genomes shed light on interconnected biogeochemical processes in an aquifer system.</title>
        <authorList>
            <person name="Anantharaman K."/>
            <person name="Brown C.T."/>
            <person name="Hug L.A."/>
            <person name="Sharon I."/>
            <person name="Castelle C.J."/>
            <person name="Probst A.J."/>
            <person name="Thomas B.C."/>
            <person name="Singh A."/>
            <person name="Wilkins M.J."/>
            <person name="Karaoz U."/>
            <person name="Brodie E.L."/>
            <person name="Williams K.H."/>
            <person name="Hubbard S.S."/>
            <person name="Banfield J.F."/>
        </authorList>
    </citation>
    <scope>NUCLEOTIDE SEQUENCE [LARGE SCALE GENOMIC DNA]</scope>
</reference>